<dbReference type="GO" id="GO:0016301">
    <property type="term" value="F:kinase activity"/>
    <property type="evidence" value="ECO:0007669"/>
    <property type="project" value="UniProtKB-KW"/>
</dbReference>
<name>V9H1F3_ARATH</name>
<dbReference type="AlphaFoldDB" id="V9H1F3"/>
<dbReference type="CDD" id="cd09272">
    <property type="entry name" value="RNase_HI_RT_Ty1"/>
    <property type="match status" value="1"/>
</dbReference>
<feature type="non-terminal residue" evidence="1">
    <location>
        <position position="217"/>
    </location>
</feature>
<reference evidence="1" key="1">
    <citation type="journal article" date="1997" name="Plant Physiol.">
        <title>Nucleotide sequence of DNA art1 (accession no. Y08010), a new Arabidopsis copia-like transposable element, disrupts a lectin receptor kinase gene in the columbia ecotype (PGR97-059).</title>
        <authorList>
            <person name="Herve C."/>
            <person name="Serres J."/>
            <person name="Dabos P."/>
            <person name="Lescure B."/>
        </authorList>
    </citation>
    <scope>NUCLEOTIDE SEQUENCE</scope>
</reference>
<sequence>LKKAMLRRYLRSSRWMTQIPFVHQWNAESNYQRKKKGKEWIQLTFKSLVGSLRYLTCTRPDILYAVGVVSRYMEHPTTTHFKAAKRILRYIKGTVNFGLHYSTTSDYKLVVCHAIWLRNLLKELSLPQEEPTKIFVDNKSAIALAKNPVFHDRSKHIDTRYHYIRECVSKKDVQLEYVKTHDQVADIFTKPLKREDFIKMRSLLGVAKSSLRGGVES</sequence>
<proteinExistence type="predicted"/>
<keyword evidence="1" id="KW-0808">Transferase</keyword>
<accession>V9H1F3</accession>
<dbReference type="PANTHER" id="PTHR11439">
    <property type="entry name" value="GAG-POL-RELATED RETROTRANSPOSON"/>
    <property type="match status" value="1"/>
</dbReference>
<keyword evidence="1" id="KW-0675">Receptor</keyword>
<dbReference type="EMBL" id="Y08010">
    <property type="protein sequence ID" value="CAA69273.1"/>
    <property type="molecule type" value="Genomic_DNA"/>
</dbReference>
<protein>
    <submittedName>
        <fullName evidence="1">Lectin receptor kinase</fullName>
    </submittedName>
</protein>
<organism evidence="1">
    <name type="scientific">Arabidopsis thaliana</name>
    <name type="common">Mouse-ear cress</name>
    <dbReference type="NCBI Taxonomy" id="3702"/>
    <lineage>
        <taxon>Eukaryota</taxon>
        <taxon>Viridiplantae</taxon>
        <taxon>Streptophyta</taxon>
        <taxon>Embryophyta</taxon>
        <taxon>Tracheophyta</taxon>
        <taxon>Spermatophyta</taxon>
        <taxon>Magnoliopsida</taxon>
        <taxon>eudicotyledons</taxon>
        <taxon>Gunneridae</taxon>
        <taxon>Pentapetalae</taxon>
        <taxon>rosids</taxon>
        <taxon>malvids</taxon>
        <taxon>Brassicales</taxon>
        <taxon>Brassicaceae</taxon>
        <taxon>Camelineae</taxon>
        <taxon>Arabidopsis</taxon>
    </lineage>
</organism>
<dbReference type="PANTHER" id="PTHR11439:SF517">
    <property type="entry name" value="CYSTEINE-RICH RLK (RECEPTOR-LIKE PROTEIN KINASE) 8"/>
    <property type="match status" value="1"/>
</dbReference>
<feature type="non-terminal residue" evidence="1">
    <location>
        <position position="1"/>
    </location>
</feature>
<keyword evidence="1" id="KW-0418">Kinase</keyword>
<evidence type="ECO:0000313" key="1">
    <source>
        <dbReference type="EMBL" id="CAA69273.1"/>
    </source>
</evidence>